<gene>
    <name evidence="6" type="ORF">EV378_3644</name>
</gene>
<dbReference type="CDD" id="cd08423">
    <property type="entry name" value="PBP2_LTTR_like_6"/>
    <property type="match status" value="1"/>
</dbReference>
<keyword evidence="2" id="KW-0805">Transcription regulation</keyword>
<dbReference type="PANTHER" id="PTHR30346">
    <property type="entry name" value="TRANSCRIPTIONAL DUAL REGULATOR HCAR-RELATED"/>
    <property type="match status" value="1"/>
</dbReference>
<evidence type="ECO:0000313" key="6">
    <source>
        <dbReference type="EMBL" id="TCK27766.1"/>
    </source>
</evidence>
<dbReference type="Pfam" id="PF03466">
    <property type="entry name" value="LysR_substrate"/>
    <property type="match status" value="1"/>
</dbReference>
<reference evidence="6 7" key="1">
    <citation type="submission" date="2019-03" db="EMBL/GenBank/DDBJ databases">
        <title>Sequencing the genomes of 1000 actinobacteria strains.</title>
        <authorList>
            <person name="Klenk H.-P."/>
        </authorList>
    </citation>
    <scope>NUCLEOTIDE SEQUENCE [LARGE SCALE GENOMIC DNA]</scope>
    <source>
        <strain evidence="6 7">DSM 44969</strain>
    </source>
</reference>
<comment type="caution">
    <text evidence="6">The sequence shown here is derived from an EMBL/GenBank/DDBJ whole genome shotgun (WGS) entry which is preliminary data.</text>
</comment>
<dbReference type="AlphaFoldDB" id="A0A4V2PJA6"/>
<keyword evidence="4" id="KW-0804">Transcription</keyword>
<dbReference type="InterPro" id="IPR005119">
    <property type="entry name" value="LysR_subst-bd"/>
</dbReference>
<evidence type="ECO:0000256" key="3">
    <source>
        <dbReference type="ARBA" id="ARBA00023125"/>
    </source>
</evidence>
<name>A0A4V2PJA6_PSEEN</name>
<keyword evidence="3 6" id="KW-0238">DNA-binding</keyword>
<feature type="domain" description="HTH lysR-type" evidence="5">
    <location>
        <begin position="18"/>
        <end position="75"/>
    </location>
</feature>
<evidence type="ECO:0000313" key="7">
    <source>
        <dbReference type="Proteomes" id="UP000295560"/>
    </source>
</evidence>
<dbReference type="SUPFAM" id="SSF46785">
    <property type="entry name" value="Winged helix' DNA-binding domain"/>
    <property type="match status" value="1"/>
</dbReference>
<sequence>MEVHHTFFDLTVQNIYMIDLRRVQVLRVVDQVGTVTAAARLLHLTPSAVSQQLRTLARDVGVDLLVPDGRGVRLSPAAHALLRHADEIAERWENARAELLDEADQPPGALAVGGIPSSLDMVVAPAVADLTRSEPRMRVRISEVETTDAFEHVLSGELDVAVFVPNRDCPPTDDPRFEQDHLLEVPQDLLVPAGHPLVGEPDVTLDRAAHEPWILPAPDSCDQHELALLACTQAGFRPTVAHEAREWAATAALVGHGLGVALVPRLVRIPEGLNAVRVPLADPAAPRRRLLTCIRRGSGSQRAIGLGLSALAAAAGRAVAEPVTT</sequence>
<evidence type="ECO:0000256" key="2">
    <source>
        <dbReference type="ARBA" id="ARBA00023015"/>
    </source>
</evidence>
<dbReference type="Gene3D" id="1.10.10.10">
    <property type="entry name" value="Winged helix-like DNA-binding domain superfamily/Winged helix DNA-binding domain"/>
    <property type="match status" value="1"/>
</dbReference>
<dbReference type="Gene3D" id="3.40.190.10">
    <property type="entry name" value="Periplasmic binding protein-like II"/>
    <property type="match status" value="2"/>
</dbReference>
<accession>A0A4V2PJA6</accession>
<dbReference type="GO" id="GO:0032993">
    <property type="term" value="C:protein-DNA complex"/>
    <property type="evidence" value="ECO:0007669"/>
    <property type="project" value="TreeGrafter"/>
</dbReference>
<dbReference type="PANTHER" id="PTHR30346:SF29">
    <property type="entry name" value="LYSR SUBSTRATE-BINDING"/>
    <property type="match status" value="1"/>
</dbReference>
<dbReference type="GO" id="GO:0003677">
    <property type="term" value="F:DNA binding"/>
    <property type="evidence" value="ECO:0007669"/>
    <property type="project" value="UniProtKB-KW"/>
</dbReference>
<proteinExistence type="inferred from homology"/>
<dbReference type="Pfam" id="PF00126">
    <property type="entry name" value="HTH_1"/>
    <property type="match status" value="1"/>
</dbReference>
<dbReference type="InterPro" id="IPR036388">
    <property type="entry name" value="WH-like_DNA-bd_sf"/>
</dbReference>
<evidence type="ECO:0000256" key="4">
    <source>
        <dbReference type="ARBA" id="ARBA00023163"/>
    </source>
</evidence>
<dbReference type="GO" id="GO:0003700">
    <property type="term" value="F:DNA-binding transcription factor activity"/>
    <property type="evidence" value="ECO:0007669"/>
    <property type="project" value="InterPro"/>
</dbReference>
<dbReference type="InterPro" id="IPR036390">
    <property type="entry name" value="WH_DNA-bd_sf"/>
</dbReference>
<keyword evidence="7" id="KW-1185">Reference proteome</keyword>
<dbReference type="PROSITE" id="PS50931">
    <property type="entry name" value="HTH_LYSR"/>
    <property type="match status" value="1"/>
</dbReference>
<dbReference type="EMBL" id="SMFZ01000001">
    <property type="protein sequence ID" value="TCK27766.1"/>
    <property type="molecule type" value="Genomic_DNA"/>
</dbReference>
<comment type="similarity">
    <text evidence="1">Belongs to the LysR transcriptional regulatory family.</text>
</comment>
<dbReference type="Proteomes" id="UP000295560">
    <property type="component" value="Unassembled WGS sequence"/>
</dbReference>
<evidence type="ECO:0000259" key="5">
    <source>
        <dbReference type="PROSITE" id="PS50931"/>
    </source>
</evidence>
<evidence type="ECO:0000256" key="1">
    <source>
        <dbReference type="ARBA" id="ARBA00009437"/>
    </source>
</evidence>
<organism evidence="6 7">
    <name type="scientific">Pseudonocardia endophytica</name>
    <dbReference type="NCBI Taxonomy" id="401976"/>
    <lineage>
        <taxon>Bacteria</taxon>
        <taxon>Bacillati</taxon>
        <taxon>Actinomycetota</taxon>
        <taxon>Actinomycetes</taxon>
        <taxon>Pseudonocardiales</taxon>
        <taxon>Pseudonocardiaceae</taxon>
        <taxon>Pseudonocardia</taxon>
    </lineage>
</organism>
<dbReference type="SUPFAM" id="SSF53850">
    <property type="entry name" value="Periplasmic binding protein-like II"/>
    <property type="match status" value="1"/>
</dbReference>
<dbReference type="InterPro" id="IPR000847">
    <property type="entry name" value="LysR_HTH_N"/>
</dbReference>
<protein>
    <submittedName>
        <fullName evidence="6">DNA-binding transcriptional LysR family regulator</fullName>
    </submittedName>
</protein>